<dbReference type="InterPro" id="IPR016103">
    <property type="entry name" value="ProQ/FinO"/>
</dbReference>
<evidence type="ECO:0000256" key="1">
    <source>
        <dbReference type="ARBA" id="ARBA00022884"/>
    </source>
</evidence>
<sequence length="157" mass="17908">MQSVPHPENQNQQPETDNSLKNKEAHQLIEDLSARSDKDIMGHEAVRILRLLWPEIFRVSSPRPLKIGIDKDILATGLIPDRLLKIGLRCFTRLDQYLEATRTGRARIGLDGQSDGRVRLDEAVNADLMLYSRWCRQNPPRAFIGQLKLVKTTPENS</sequence>
<protein>
    <submittedName>
        <fullName evidence="4">ProP expression regulator</fullName>
    </submittedName>
</protein>
<evidence type="ECO:0000313" key="5">
    <source>
        <dbReference type="Proteomes" id="UP000196573"/>
    </source>
</evidence>
<keyword evidence="5" id="KW-1185">Reference proteome</keyword>
<dbReference type="Gene3D" id="1.10.1710.10">
    <property type="entry name" value="ProQ/FinO domain"/>
    <property type="match status" value="1"/>
</dbReference>
<feature type="domain" description="ProQ/FinO" evidence="3">
    <location>
        <begin position="43"/>
        <end position="131"/>
    </location>
</feature>
<gene>
    <name evidence="4" type="ORF">EHSB41UT_01496</name>
</gene>
<dbReference type="Proteomes" id="UP000196573">
    <property type="component" value="Unassembled WGS sequence"/>
</dbReference>
<proteinExistence type="predicted"/>
<evidence type="ECO:0000313" key="4">
    <source>
        <dbReference type="EMBL" id="SMA42843.1"/>
    </source>
</evidence>
<dbReference type="AlphaFoldDB" id="A0A1X7AI36"/>
<reference evidence="4 5" key="1">
    <citation type="submission" date="2017-03" db="EMBL/GenBank/DDBJ databases">
        <authorList>
            <person name="Afonso C.L."/>
            <person name="Miller P.J."/>
            <person name="Scott M.A."/>
            <person name="Spackman E."/>
            <person name="Goraichik I."/>
            <person name="Dimitrov K.M."/>
            <person name="Suarez D.L."/>
            <person name="Swayne D.E."/>
        </authorList>
    </citation>
    <scope>NUCLEOTIDE SEQUENCE [LARGE SCALE GENOMIC DNA]</scope>
    <source>
        <strain evidence="4">SB41UT1</strain>
    </source>
</reference>
<evidence type="ECO:0000259" key="3">
    <source>
        <dbReference type="Pfam" id="PF04352"/>
    </source>
</evidence>
<dbReference type="RefSeq" id="WP_087108457.1">
    <property type="nucleotide sequence ID" value="NZ_CBCSCN010000009.1"/>
</dbReference>
<dbReference type="InterPro" id="IPR036442">
    <property type="entry name" value="ProQ/FinO_sf"/>
</dbReference>
<dbReference type="GO" id="GO:0003723">
    <property type="term" value="F:RNA binding"/>
    <property type="evidence" value="ECO:0007669"/>
    <property type="project" value="UniProtKB-KW"/>
</dbReference>
<dbReference type="Pfam" id="PF04352">
    <property type="entry name" value="ProQ"/>
    <property type="match status" value="1"/>
</dbReference>
<feature type="region of interest" description="Disordered" evidence="2">
    <location>
        <begin position="1"/>
        <end position="23"/>
    </location>
</feature>
<dbReference type="SUPFAM" id="SSF48657">
    <property type="entry name" value="FinO-like"/>
    <property type="match status" value="1"/>
</dbReference>
<name>A0A1X7AI36_9GAMM</name>
<dbReference type="EMBL" id="FWPT01000003">
    <property type="protein sequence ID" value="SMA42843.1"/>
    <property type="molecule type" value="Genomic_DNA"/>
</dbReference>
<feature type="compositionally biased region" description="Polar residues" evidence="2">
    <location>
        <begin position="1"/>
        <end position="17"/>
    </location>
</feature>
<accession>A0A1X7AI36</accession>
<keyword evidence="1" id="KW-0694">RNA-binding</keyword>
<dbReference type="OrthoDB" id="8421419at2"/>
<evidence type="ECO:0000256" key="2">
    <source>
        <dbReference type="SAM" id="MobiDB-lite"/>
    </source>
</evidence>
<organism evidence="4 5">
    <name type="scientific">Parendozoicomonas haliclonae</name>
    <dbReference type="NCBI Taxonomy" id="1960125"/>
    <lineage>
        <taxon>Bacteria</taxon>
        <taxon>Pseudomonadati</taxon>
        <taxon>Pseudomonadota</taxon>
        <taxon>Gammaproteobacteria</taxon>
        <taxon>Oceanospirillales</taxon>
        <taxon>Endozoicomonadaceae</taxon>
        <taxon>Parendozoicomonas</taxon>
    </lineage>
</organism>